<protein>
    <submittedName>
        <fullName evidence="2">Uncharacterized protein</fullName>
    </submittedName>
</protein>
<dbReference type="HOGENOM" id="CLU_738828_0_0_1"/>
<reference evidence="2 3" key="1">
    <citation type="journal article" date="2014" name="PLoS Genet.">
        <title>Analysis of the Phlebiopsis gigantea genome, transcriptome and secretome provides insight into its pioneer colonization strategies of wood.</title>
        <authorList>
            <person name="Hori C."/>
            <person name="Ishida T."/>
            <person name="Igarashi K."/>
            <person name="Samejima M."/>
            <person name="Suzuki H."/>
            <person name="Master E."/>
            <person name="Ferreira P."/>
            <person name="Ruiz-Duenas F.J."/>
            <person name="Held B."/>
            <person name="Canessa P."/>
            <person name="Larrondo L.F."/>
            <person name="Schmoll M."/>
            <person name="Druzhinina I.S."/>
            <person name="Kubicek C.P."/>
            <person name="Gaskell J.A."/>
            <person name="Kersten P."/>
            <person name="St John F."/>
            <person name="Glasner J."/>
            <person name="Sabat G."/>
            <person name="Splinter BonDurant S."/>
            <person name="Syed K."/>
            <person name="Yadav J."/>
            <person name="Mgbeahuruike A.C."/>
            <person name="Kovalchuk A."/>
            <person name="Asiegbu F.O."/>
            <person name="Lackner G."/>
            <person name="Hoffmeister D."/>
            <person name="Rencoret J."/>
            <person name="Gutierrez A."/>
            <person name="Sun H."/>
            <person name="Lindquist E."/>
            <person name="Barry K."/>
            <person name="Riley R."/>
            <person name="Grigoriev I.V."/>
            <person name="Henrissat B."/>
            <person name="Kues U."/>
            <person name="Berka R.M."/>
            <person name="Martinez A.T."/>
            <person name="Covert S.F."/>
            <person name="Blanchette R.A."/>
            <person name="Cullen D."/>
        </authorList>
    </citation>
    <scope>NUCLEOTIDE SEQUENCE [LARGE SCALE GENOMIC DNA]</scope>
    <source>
        <strain evidence="2 3">11061_1 CR5-6</strain>
    </source>
</reference>
<dbReference type="EMBL" id="KN840764">
    <property type="protein sequence ID" value="KIP01581.1"/>
    <property type="molecule type" value="Genomic_DNA"/>
</dbReference>
<feature type="compositionally biased region" description="Low complexity" evidence="1">
    <location>
        <begin position="286"/>
        <end position="312"/>
    </location>
</feature>
<name>A0A0C3RPS1_PHLG1</name>
<feature type="region of interest" description="Disordered" evidence="1">
    <location>
        <begin position="98"/>
        <end position="189"/>
    </location>
</feature>
<gene>
    <name evidence="2" type="ORF">PHLGIDRAFT_38244</name>
</gene>
<keyword evidence="3" id="KW-1185">Reference proteome</keyword>
<evidence type="ECO:0000313" key="3">
    <source>
        <dbReference type="Proteomes" id="UP000053257"/>
    </source>
</evidence>
<feature type="non-terminal residue" evidence="2">
    <location>
        <position position="375"/>
    </location>
</feature>
<dbReference type="STRING" id="745531.A0A0C3RPS1"/>
<feature type="compositionally biased region" description="Low complexity" evidence="1">
    <location>
        <begin position="235"/>
        <end position="254"/>
    </location>
</feature>
<dbReference type="Proteomes" id="UP000053257">
    <property type="component" value="Unassembled WGS sequence"/>
</dbReference>
<evidence type="ECO:0000313" key="2">
    <source>
        <dbReference type="EMBL" id="KIP01581.1"/>
    </source>
</evidence>
<proteinExistence type="predicted"/>
<organism evidence="2 3">
    <name type="scientific">Phlebiopsis gigantea (strain 11061_1 CR5-6)</name>
    <name type="common">White-rot fungus</name>
    <name type="synonym">Peniophora gigantea</name>
    <dbReference type="NCBI Taxonomy" id="745531"/>
    <lineage>
        <taxon>Eukaryota</taxon>
        <taxon>Fungi</taxon>
        <taxon>Dikarya</taxon>
        <taxon>Basidiomycota</taxon>
        <taxon>Agaricomycotina</taxon>
        <taxon>Agaricomycetes</taxon>
        <taxon>Polyporales</taxon>
        <taxon>Phanerochaetaceae</taxon>
        <taxon>Phlebiopsis</taxon>
    </lineage>
</organism>
<feature type="region of interest" description="Disordered" evidence="1">
    <location>
        <begin position="223"/>
        <end position="351"/>
    </location>
</feature>
<accession>A0A0C3RPS1</accession>
<evidence type="ECO:0000256" key="1">
    <source>
        <dbReference type="SAM" id="MobiDB-lite"/>
    </source>
</evidence>
<dbReference type="AlphaFoldDB" id="A0A0C3RPS1"/>
<sequence length="375" mass="39891">MYGGLSLISCQPSRPQSILETLVERKDSESDTVVLRPLPAAVRARPTSLFMSASDQGHMPRSIFPDMPATRRSSTTPALLSPPAATIPASRRHTTYLVPSPMAAPPRREQRPLRSSPLAGPSLALSDDGTLTGSDASFERRRFRPNRISSTPDVTMSTLMQLEGRSVTSLSEPTSPAGTCRGVSPPPLPLDQIAVEQVHDKAPSPPEPVKKSMSRRLSLGFKRLSGLPSMPSPDPSDNSDTASMKSTRSRTLSTKSKEAAAPPVPSIPVWARPSYLPEGPHPSSPTSPSQPSSAKSSLRRPSSAHSTGSSPSTRRRSVLFASHETLPGPSTPADAPAPNTSRNPDENWMSAATAPKFSRLGLRGDGVVLPLTAKE</sequence>
<feature type="compositionally biased region" description="Low complexity" evidence="1">
    <location>
        <begin position="113"/>
        <end position="126"/>
    </location>
</feature>
<feature type="compositionally biased region" description="Polar residues" evidence="1">
    <location>
        <begin position="147"/>
        <end position="177"/>
    </location>
</feature>
<dbReference type="OrthoDB" id="3070411at2759"/>